<dbReference type="InterPro" id="IPR001179">
    <property type="entry name" value="PPIase_FKBP_dom"/>
</dbReference>
<keyword evidence="3" id="KW-0677">Repeat</keyword>
<evidence type="ECO:0000256" key="6">
    <source>
        <dbReference type="ARBA" id="ARBA00023235"/>
    </source>
</evidence>
<evidence type="ECO:0000313" key="12">
    <source>
        <dbReference type="EMBL" id="CDJ44681.1"/>
    </source>
</evidence>
<dbReference type="PROSITE" id="PS00170">
    <property type="entry name" value="CSA_PPIASE_1"/>
    <property type="match status" value="1"/>
</dbReference>
<dbReference type="Pfam" id="PF00160">
    <property type="entry name" value="Pro_isomerase"/>
    <property type="match status" value="1"/>
</dbReference>
<dbReference type="InterPro" id="IPR046357">
    <property type="entry name" value="PPIase_dom_sf"/>
</dbReference>
<sequence>PPKGYEVEVHYVGKLEDGTQFDSSRDRDSPFRFVLGEGQVIKGWDLGVATMSVGEKSMLTIQPTYGYGEAGAGGTIPPNATLKFEVELLSFRAKAKQRWAMSVEEKIQAAADEKEKGNAAFKKKDLAEAAAAYREGLAFLEHSSHWSPQQQTLKLSVEVSLRLNLSNCYLKTGEFAQAIDEASAAIKLDEKNSKAWYRRGVARAAFGLLDEARSDLAAAARIDPKNVEIRNELKKCKEKLEEVRKKEKSTFGAIFAKAALYDEKAGVRNLDRCPRVFMNIRVGDKPAKRIVIALYQDTVPRTVENFKSLCVGDKKGKEGNVLSFKQNTFHRIIKGFMAQGGDIDGKGGESIYGPSFEDEAFIDKHLHRGQLSMANAGPNTNSSQFFITFGPTPHLDGKHVVFGEVVEGLELLDDMEEVPTDASDKPEVRTPLAS</sequence>
<keyword evidence="6 7" id="KW-0413">Isomerase</keyword>
<dbReference type="EC" id="5.2.1.8" evidence="2 7"/>
<dbReference type="RefSeq" id="XP_013235429.1">
    <property type="nucleotide sequence ID" value="XM_013379975.1"/>
</dbReference>
<feature type="domain" description="PPIase cyclophilin-type" evidence="11">
    <location>
        <begin position="277"/>
        <end position="434"/>
    </location>
</feature>
<dbReference type="PRINTS" id="PR00153">
    <property type="entry name" value="CSAPPISMRASE"/>
</dbReference>
<dbReference type="VEuPathDB" id="ToxoDB:ETH_00036180"/>
<evidence type="ECO:0000256" key="2">
    <source>
        <dbReference type="ARBA" id="ARBA00013194"/>
    </source>
</evidence>
<keyword evidence="4 8" id="KW-0802">TPR repeat</keyword>
<evidence type="ECO:0000256" key="1">
    <source>
        <dbReference type="ARBA" id="ARBA00000971"/>
    </source>
</evidence>
<dbReference type="Gene3D" id="1.25.40.10">
    <property type="entry name" value="Tetratricopeptide repeat domain"/>
    <property type="match status" value="1"/>
</dbReference>
<name>U6L3E0_EIMTE</name>
<dbReference type="GeneID" id="25256277"/>
<dbReference type="FunFam" id="2.40.100.10:FF:000025">
    <property type="entry name" value="Peptidyl-prolyl cis-trans isomerase CYP19-2"/>
    <property type="match status" value="1"/>
</dbReference>
<evidence type="ECO:0000256" key="3">
    <source>
        <dbReference type="ARBA" id="ARBA00022737"/>
    </source>
</evidence>
<dbReference type="EMBL" id="HG677475">
    <property type="protein sequence ID" value="CDJ44681.1"/>
    <property type="molecule type" value="Genomic_DNA"/>
</dbReference>
<dbReference type="InterPro" id="IPR020892">
    <property type="entry name" value="Cyclophilin-type_PPIase_CS"/>
</dbReference>
<feature type="repeat" description="TPR" evidence="8">
    <location>
        <begin position="193"/>
        <end position="226"/>
    </location>
</feature>
<feature type="region of interest" description="Disordered" evidence="9">
    <location>
        <begin position="415"/>
        <end position="434"/>
    </location>
</feature>
<reference evidence="12" key="2">
    <citation type="submission" date="2013-10" db="EMBL/GenBank/DDBJ databases">
        <authorList>
            <person name="Aslett M."/>
        </authorList>
    </citation>
    <scope>NUCLEOTIDE SEQUENCE [LARGE SCALE GENOMIC DNA]</scope>
    <source>
        <strain evidence="12">Houghton</strain>
    </source>
</reference>
<dbReference type="InterPro" id="IPR019734">
    <property type="entry name" value="TPR_rpt"/>
</dbReference>
<evidence type="ECO:0000256" key="9">
    <source>
        <dbReference type="SAM" id="MobiDB-lite"/>
    </source>
</evidence>
<dbReference type="Proteomes" id="UP000030747">
    <property type="component" value="Unassembled WGS sequence"/>
</dbReference>
<dbReference type="GO" id="GO:0003755">
    <property type="term" value="F:peptidyl-prolyl cis-trans isomerase activity"/>
    <property type="evidence" value="ECO:0007669"/>
    <property type="project" value="UniProtKB-KW"/>
</dbReference>
<feature type="repeat" description="TPR" evidence="8">
    <location>
        <begin position="159"/>
        <end position="192"/>
    </location>
</feature>
<keyword evidence="5 7" id="KW-0697">Rotamase</keyword>
<dbReference type="SUPFAM" id="SSF50891">
    <property type="entry name" value="Cyclophilin-like"/>
    <property type="match status" value="1"/>
</dbReference>
<dbReference type="Gene3D" id="3.10.50.40">
    <property type="match status" value="1"/>
</dbReference>
<dbReference type="InterPro" id="IPR029000">
    <property type="entry name" value="Cyclophilin-like_dom_sf"/>
</dbReference>
<evidence type="ECO:0000256" key="7">
    <source>
        <dbReference type="PROSITE-ProRule" id="PRU00277"/>
    </source>
</evidence>
<dbReference type="OMA" id="GPQFNDE"/>
<comment type="catalytic activity">
    <reaction evidence="1 7">
        <text>[protein]-peptidylproline (omega=180) = [protein]-peptidylproline (omega=0)</text>
        <dbReference type="Rhea" id="RHEA:16237"/>
        <dbReference type="Rhea" id="RHEA-COMP:10747"/>
        <dbReference type="Rhea" id="RHEA-COMP:10748"/>
        <dbReference type="ChEBI" id="CHEBI:83833"/>
        <dbReference type="ChEBI" id="CHEBI:83834"/>
        <dbReference type="EC" id="5.2.1.8"/>
    </reaction>
</comment>
<feature type="domain" description="PPIase FKBP-type" evidence="10">
    <location>
        <begin position="4"/>
        <end position="92"/>
    </location>
</feature>
<protein>
    <recommendedName>
        <fullName evidence="2 7">peptidylprolyl isomerase</fullName>
        <ecNumber evidence="2 7">5.2.1.8</ecNumber>
    </recommendedName>
</protein>
<dbReference type="InterPro" id="IPR002130">
    <property type="entry name" value="Cyclophilin-type_PPIase_dom"/>
</dbReference>
<evidence type="ECO:0000259" key="11">
    <source>
        <dbReference type="PROSITE" id="PS50072"/>
    </source>
</evidence>
<reference evidence="12" key="1">
    <citation type="submission" date="2013-10" db="EMBL/GenBank/DDBJ databases">
        <title>Genomic analysis of the causative agents of coccidiosis in chickens.</title>
        <authorList>
            <person name="Reid A.J."/>
            <person name="Blake D."/>
            <person name="Billington K."/>
            <person name="Browne H."/>
            <person name="Dunn M."/>
            <person name="Hung S."/>
            <person name="Kawahara F."/>
            <person name="Miranda-Saavedra D."/>
            <person name="Mourier T."/>
            <person name="Nagra H."/>
            <person name="Otto T.D."/>
            <person name="Rawlings N."/>
            <person name="Sanchez A."/>
            <person name="Sanders M."/>
            <person name="Subramaniam C."/>
            <person name="Tay Y."/>
            <person name="Dear P."/>
            <person name="Doerig C."/>
            <person name="Gruber A."/>
            <person name="Parkinson J."/>
            <person name="Shirley M."/>
            <person name="Wan K.L."/>
            <person name="Berriman M."/>
            <person name="Tomley F."/>
            <person name="Pain A."/>
        </authorList>
    </citation>
    <scope>NUCLEOTIDE SEQUENCE [LARGE SCALE GENOMIC DNA]</scope>
    <source>
        <strain evidence="12">Houghton</strain>
    </source>
</reference>
<proteinExistence type="predicted"/>
<dbReference type="Pfam" id="PF13432">
    <property type="entry name" value="TPR_16"/>
    <property type="match status" value="1"/>
</dbReference>
<dbReference type="SMART" id="SM00028">
    <property type="entry name" value="TPR"/>
    <property type="match status" value="3"/>
</dbReference>
<dbReference type="PROSITE" id="PS50005">
    <property type="entry name" value="TPR"/>
    <property type="match status" value="2"/>
</dbReference>
<dbReference type="PROSITE" id="PS50059">
    <property type="entry name" value="FKBP_PPIASE"/>
    <property type="match status" value="1"/>
</dbReference>
<dbReference type="GO" id="GO:0006457">
    <property type="term" value="P:protein folding"/>
    <property type="evidence" value="ECO:0007669"/>
    <property type="project" value="InterPro"/>
</dbReference>
<dbReference type="AlphaFoldDB" id="U6L3E0"/>
<dbReference type="SUPFAM" id="SSF54534">
    <property type="entry name" value="FKBP-like"/>
    <property type="match status" value="1"/>
</dbReference>
<dbReference type="VEuPathDB" id="ToxoDB:ETH2_1056100"/>
<dbReference type="SUPFAM" id="SSF48452">
    <property type="entry name" value="TPR-like"/>
    <property type="match status" value="1"/>
</dbReference>
<dbReference type="OrthoDB" id="354341at2759"/>
<gene>
    <name evidence="12" type="ORF">ETH_00036180</name>
</gene>
<accession>U6L3E0</accession>
<evidence type="ECO:0000256" key="4">
    <source>
        <dbReference type="ARBA" id="ARBA00022803"/>
    </source>
</evidence>
<dbReference type="PANTHER" id="PTHR46512">
    <property type="entry name" value="PEPTIDYLPROLYL ISOMERASE"/>
    <property type="match status" value="1"/>
</dbReference>
<dbReference type="PANTHER" id="PTHR46512:SF9">
    <property type="entry name" value="PEPTIDYLPROLYL ISOMERASE"/>
    <property type="match status" value="1"/>
</dbReference>
<evidence type="ECO:0000256" key="5">
    <source>
        <dbReference type="ARBA" id="ARBA00023110"/>
    </source>
</evidence>
<organism evidence="12 13">
    <name type="scientific">Eimeria tenella</name>
    <name type="common">Coccidian parasite</name>
    <dbReference type="NCBI Taxonomy" id="5802"/>
    <lineage>
        <taxon>Eukaryota</taxon>
        <taxon>Sar</taxon>
        <taxon>Alveolata</taxon>
        <taxon>Apicomplexa</taxon>
        <taxon>Conoidasida</taxon>
        <taxon>Coccidia</taxon>
        <taxon>Eucoccidiorida</taxon>
        <taxon>Eimeriorina</taxon>
        <taxon>Eimeriidae</taxon>
        <taxon>Eimeria</taxon>
    </lineage>
</organism>
<dbReference type="InterPro" id="IPR050754">
    <property type="entry name" value="FKBP4/5/8-like"/>
</dbReference>
<evidence type="ECO:0000259" key="10">
    <source>
        <dbReference type="PROSITE" id="PS50059"/>
    </source>
</evidence>
<evidence type="ECO:0000313" key="13">
    <source>
        <dbReference type="Proteomes" id="UP000030747"/>
    </source>
</evidence>
<feature type="non-terminal residue" evidence="12">
    <location>
        <position position="1"/>
    </location>
</feature>
<dbReference type="Pfam" id="PF00254">
    <property type="entry name" value="FKBP_C"/>
    <property type="match status" value="1"/>
</dbReference>
<dbReference type="InterPro" id="IPR011990">
    <property type="entry name" value="TPR-like_helical_dom_sf"/>
</dbReference>
<evidence type="ECO:0000256" key="8">
    <source>
        <dbReference type="PROSITE-ProRule" id="PRU00339"/>
    </source>
</evidence>
<dbReference type="Gene3D" id="2.40.100.10">
    <property type="entry name" value="Cyclophilin-like"/>
    <property type="match status" value="1"/>
</dbReference>
<dbReference type="FunFam" id="3.10.50.40:FF:000025">
    <property type="entry name" value="Peptidylprolyl isomerase"/>
    <property type="match status" value="1"/>
</dbReference>
<keyword evidence="13" id="KW-1185">Reference proteome</keyword>
<dbReference type="PROSITE" id="PS50072">
    <property type="entry name" value="CSA_PPIASE_2"/>
    <property type="match status" value="1"/>
</dbReference>